<comment type="caution">
    <text evidence="3">The sequence shown here is derived from an EMBL/GenBank/DDBJ whole genome shotgun (WGS) entry which is preliminary data.</text>
</comment>
<dbReference type="PANTHER" id="PTHR10003">
    <property type="entry name" value="SUPEROXIDE DISMUTASE CU-ZN -RELATED"/>
    <property type="match status" value="1"/>
</dbReference>
<dbReference type="OrthoDB" id="2015551at2759"/>
<evidence type="ECO:0000313" key="6">
    <source>
        <dbReference type="Proteomes" id="UP000663829"/>
    </source>
</evidence>
<name>A0A814KJT3_9BILA</name>
<dbReference type="EMBL" id="CAJNOK010000700">
    <property type="protein sequence ID" value="CAF0769857.1"/>
    <property type="molecule type" value="Genomic_DNA"/>
</dbReference>
<organism evidence="3 6">
    <name type="scientific">Didymodactylos carnosus</name>
    <dbReference type="NCBI Taxonomy" id="1234261"/>
    <lineage>
        <taxon>Eukaryota</taxon>
        <taxon>Metazoa</taxon>
        <taxon>Spiralia</taxon>
        <taxon>Gnathifera</taxon>
        <taxon>Rotifera</taxon>
        <taxon>Eurotatoria</taxon>
        <taxon>Bdelloidea</taxon>
        <taxon>Philodinida</taxon>
        <taxon>Philodinidae</taxon>
        <taxon>Didymodactylos</taxon>
    </lineage>
</organism>
<evidence type="ECO:0000313" key="2">
    <source>
        <dbReference type="EMBL" id="CAF0769857.1"/>
    </source>
</evidence>
<dbReference type="InterPro" id="IPR024134">
    <property type="entry name" value="SOD_Cu/Zn_/chaperone"/>
</dbReference>
<proteinExistence type="predicted"/>
<evidence type="ECO:0000313" key="3">
    <source>
        <dbReference type="EMBL" id="CAF1050501.1"/>
    </source>
</evidence>
<accession>A0A814KJT3</accession>
<dbReference type="Pfam" id="PF00080">
    <property type="entry name" value="Sod_Cu"/>
    <property type="match status" value="1"/>
</dbReference>
<dbReference type="EMBL" id="CAJNOQ010004236">
    <property type="protein sequence ID" value="CAF1050501.1"/>
    <property type="molecule type" value="Genomic_DNA"/>
</dbReference>
<protein>
    <recommendedName>
        <fullName evidence="1">Superoxide dismutase copper/zinc binding domain-containing protein</fullName>
    </recommendedName>
</protein>
<dbReference type="SUPFAM" id="SSF49329">
    <property type="entry name" value="Cu,Zn superoxide dismutase-like"/>
    <property type="match status" value="1"/>
</dbReference>
<reference evidence="3" key="1">
    <citation type="submission" date="2021-02" db="EMBL/GenBank/DDBJ databases">
        <authorList>
            <person name="Nowell W R."/>
        </authorList>
    </citation>
    <scope>NUCLEOTIDE SEQUENCE</scope>
</reference>
<dbReference type="Proteomes" id="UP000681722">
    <property type="component" value="Unassembled WGS sequence"/>
</dbReference>
<dbReference type="Proteomes" id="UP000677228">
    <property type="component" value="Unassembled WGS sequence"/>
</dbReference>
<gene>
    <name evidence="3" type="ORF">GPM918_LOCUS16258</name>
    <name evidence="2" type="ORF">OVA965_LOCUS3025</name>
    <name evidence="5" type="ORF">SRO942_LOCUS16264</name>
    <name evidence="4" type="ORF">TMI583_LOCUS3024</name>
</gene>
<dbReference type="Proteomes" id="UP000682733">
    <property type="component" value="Unassembled WGS sequence"/>
</dbReference>
<dbReference type="PRINTS" id="PR00068">
    <property type="entry name" value="CUZNDISMTASE"/>
</dbReference>
<sequence>MPQSNSASLVSKLQTPLISSSKSIVNVQAVCTLYGDGVTGCIRFSQPIGSIHVKIQGEIQNLPPNTKHGMHIHTFGDLSDAGPHYNPENKGHGAPFDLEHRHMGDLGNIESNQDGIAKFEIMDQKITLFGPYTIIGRSCIISEKEDDYARGETEDSKLNGSTGAKLASGIIGIANNVA</sequence>
<dbReference type="Gene3D" id="2.60.40.200">
    <property type="entry name" value="Superoxide dismutase, copper/zinc binding domain"/>
    <property type="match status" value="1"/>
</dbReference>
<feature type="domain" description="Superoxide dismutase copper/zinc binding" evidence="1">
    <location>
        <begin position="38"/>
        <end position="171"/>
    </location>
</feature>
<dbReference type="EMBL" id="CAJOBA010000700">
    <property type="protein sequence ID" value="CAF3550613.1"/>
    <property type="molecule type" value="Genomic_DNA"/>
</dbReference>
<evidence type="ECO:0000259" key="1">
    <source>
        <dbReference type="Pfam" id="PF00080"/>
    </source>
</evidence>
<dbReference type="EMBL" id="CAJOBC010004238">
    <property type="protein sequence ID" value="CAF3820216.1"/>
    <property type="molecule type" value="Genomic_DNA"/>
</dbReference>
<dbReference type="InterPro" id="IPR018152">
    <property type="entry name" value="SOD_Cu/Zn_BS"/>
</dbReference>
<evidence type="ECO:0000313" key="4">
    <source>
        <dbReference type="EMBL" id="CAF3550613.1"/>
    </source>
</evidence>
<dbReference type="CDD" id="cd00305">
    <property type="entry name" value="Cu-Zn_Superoxide_Dismutase"/>
    <property type="match status" value="1"/>
</dbReference>
<evidence type="ECO:0000313" key="5">
    <source>
        <dbReference type="EMBL" id="CAF3820216.1"/>
    </source>
</evidence>
<dbReference type="GO" id="GO:0006801">
    <property type="term" value="P:superoxide metabolic process"/>
    <property type="evidence" value="ECO:0007669"/>
    <property type="project" value="InterPro"/>
</dbReference>
<dbReference type="AlphaFoldDB" id="A0A814KJT3"/>
<dbReference type="Proteomes" id="UP000663829">
    <property type="component" value="Unassembled WGS sequence"/>
</dbReference>
<dbReference type="GO" id="GO:0005507">
    <property type="term" value="F:copper ion binding"/>
    <property type="evidence" value="ECO:0007669"/>
    <property type="project" value="InterPro"/>
</dbReference>
<keyword evidence="6" id="KW-1185">Reference proteome</keyword>
<dbReference type="InterPro" id="IPR036423">
    <property type="entry name" value="SOD-like_Cu/Zn_dom_sf"/>
</dbReference>
<dbReference type="PROSITE" id="PS00087">
    <property type="entry name" value="SOD_CU_ZN_1"/>
    <property type="match status" value="1"/>
</dbReference>
<dbReference type="InterPro" id="IPR001424">
    <property type="entry name" value="SOD_Cu_Zn_dom"/>
</dbReference>